<dbReference type="EMBL" id="CAEKDK010000001">
    <property type="protein sequence ID" value="CAB4261371.1"/>
    <property type="molecule type" value="Genomic_DNA"/>
</dbReference>
<accession>A0A6J5TC14</accession>
<evidence type="ECO:0000313" key="2">
    <source>
        <dbReference type="Proteomes" id="UP000507222"/>
    </source>
</evidence>
<reference evidence="1 2" key="1">
    <citation type="submission" date="2020-05" db="EMBL/GenBank/DDBJ databases">
        <authorList>
            <person name="Campoy J."/>
            <person name="Schneeberger K."/>
            <person name="Spophaly S."/>
        </authorList>
    </citation>
    <scope>NUCLEOTIDE SEQUENCE [LARGE SCALE GENOMIC DNA]</scope>
    <source>
        <strain evidence="1">PruArmRojPasFocal</strain>
    </source>
</reference>
<evidence type="ECO:0000313" key="1">
    <source>
        <dbReference type="EMBL" id="CAB4261371.1"/>
    </source>
</evidence>
<dbReference type="Proteomes" id="UP000507222">
    <property type="component" value="Unassembled WGS sequence"/>
</dbReference>
<gene>
    <name evidence="1" type="ORF">CURHAP_LOCUS34</name>
</gene>
<sequence length="87" mass="10414">MRMGTPAATRRMRLWIWSQRPSRCRFWSMDVNRRGLLDGDWWFGRQLCVNLHTVNSGERMTESGPFGCIMKILSRRRLENPTELPRF</sequence>
<organism evidence="1 2">
    <name type="scientific">Prunus armeniaca</name>
    <name type="common">Apricot</name>
    <name type="synonym">Armeniaca vulgaris</name>
    <dbReference type="NCBI Taxonomy" id="36596"/>
    <lineage>
        <taxon>Eukaryota</taxon>
        <taxon>Viridiplantae</taxon>
        <taxon>Streptophyta</taxon>
        <taxon>Embryophyta</taxon>
        <taxon>Tracheophyta</taxon>
        <taxon>Spermatophyta</taxon>
        <taxon>Magnoliopsida</taxon>
        <taxon>eudicotyledons</taxon>
        <taxon>Gunneridae</taxon>
        <taxon>Pentapetalae</taxon>
        <taxon>rosids</taxon>
        <taxon>fabids</taxon>
        <taxon>Rosales</taxon>
        <taxon>Rosaceae</taxon>
        <taxon>Amygdaloideae</taxon>
        <taxon>Amygdaleae</taxon>
        <taxon>Prunus</taxon>
    </lineage>
</organism>
<protein>
    <submittedName>
        <fullName evidence="1">Uncharacterized protein</fullName>
    </submittedName>
</protein>
<name>A0A6J5TC14_PRUAR</name>
<dbReference type="AlphaFoldDB" id="A0A6J5TC14"/>
<proteinExistence type="predicted"/>